<reference evidence="5" key="1">
    <citation type="journal article" date="2020" name="Fungal Divers.">
        <title>Resolving the Mortierellaceae phylogeny through synthesis of multi-gene phylogenetics and phylogenomics.</title>
        <authorList>
            <person name="Vandepol N."/>
            <person name="Liber J."/>
            <person name="Desiro A."/>
            <person name="Na H."/>
            <person name="Kennedy M."/>
            <person name="Barry K."/>
            <person name="Grigoriev I.V."/>
            <person name="Miller A.N."/>
            <person name="O'Donnell K."/>
            <person name="Stajich J.E."/>
            <person name="Bonito G."/>
        </authorList>
    </citation>
    <scope>NUCLEOTIDE SEQUENCE</scope>
    <source>
        <strain evidence="5">KOD948</strain>
    </source>
</reference>
<dbReference type="EMBL" id="JAAAJA010000391">
    <property type="protein sequence ID" value="KAG0254643.1"/>
    <property type="molecule type" value="Genomic_DNA"/>
</dbReference>
<dbReference type="InterPro" id="IPR036394">
    <property type="entry name" value="Ribosomal_uL22_sf"/>
</dbReference>
<keyword evidence="6" id="KW-1185">Reference proteome</keyword>
<name>A0A9P6U130_9FUNG</name>
<keyword evidence="3 4" id="KW-0687">Ribonucleoprotein</keyword>
<dbReference type="OrthoDB" id="416470at2759"/>
<sequence length="258" mass="28977">MKTGPHQIDLPAITSARPSDNYSQTAMFGALRTAFRTQQPVSALKSLAQTTPRGFHAMAIRLADEKSTMAVPAQPELGASSLFGDVTSHVNEVPVEKGGKATVKEYQFSTANFKTSTKKLRLLANQIKGLDIQNAINQMEFSQKRPGKRVMNTLAFARTNATSQEKYAMDAGKLYVDRAWVGKGVYQRRIKTHARAKFGVMHHPTAHLKFTLKERQPEVKDAGRATRRNIRGWKQTKKVWTPLVEDKPIYNAPHLYNW</sequence>
<dbReference type="InterPro" id="IPR001063">
    <property type="entry name" value="Ribosomal_uL22"/>
</dbReference>
<comment type="caution">
    <text evidence="5">The sequence shown here is derived from an EMBL/GenBank/DDBJ whole genome shotgun (WGS) entry which is preliminary data.</text>
</comment>
<dbReference type="GO" id="GO:0005762">
    <property type="term" value="C:mitochondrial large ribosomal subunit"/>
    <property type="evidence" value="ECO:0007669"/>
    <property type="project" value="TreeGrafter"/>
</dbReference>
<evidence type="ECO:0000313" key="5">
    <source>
        <dbReference type="EMBL" id="KAG0254643.1"/>
    </source>
</evidence>
<dbReference type="GO" id="GO:0003735">
    <property type="term" value="F:structural constituent of ribosome"/>
    <property type="evidence" value="ECO:0007669"/>
    <property type="project" value="InterPro"/>
</dbReference>
<protein>
    <recommendedName>
        <fullName evidence="7">Ribosomal protein L22</fullName>
    </recommendedName>
</protein>
<dbReference type="GO" id="GO:0006412">
    <property type="term" value="P:translation"/>
    <property type="evidence" value="ECO:0007669"/>
    <property type="project" value="InterPro"/>
</dbReference>
<evidence type="ECO:0000313" key="6">
    <source>
        <dbReference type="Proteomes" id="UP000726737"/>
    </source>
</evidence>
<dbReference type="Proteomes" id="UP000726737">
    <property type="component" value="Unassembled WGS sequence"/>
</dbReference>
<dbReference type="Pfam" id="PF00237">
    <property type="entry name" value="Ribosomal_L22"/>
    <property type="match status" value="1"/>
</dbReference>
<dbReference type="AlphaFoldDB" id="A0A9P6U130"/>
<organism evidence="5 6">
    <name type="scientific">Mortierella polycephala</name>
    <dbReference type="NCBI Taxonomy" id="41804"/>
    <lineage>
        <taxon>Eukaryota</taxon>
        <taxon>Fungi</taxon>
        <taxon>Fungi incertae sedis</taxon>
        <taxon>Mucoromycota</taxon>
        <taxon>Mortierellomycotina</taxon>
        <taxon>Mortierellomycetes</taxon>
        <taxon>Mortierellales</taxon>
        <taxon>Mortierellaceae</taxon>
        <taxon>Mortierella</taxon>
    </lineage>
</organism>
<dbReference type="Gene3D" id="3.90.470.10">
    <property type="entry name" value="Ribosomal protein L22/L17"/>
    <property type="match status" value="1"/>
</dbReference>
<dbReference type="PANTHER" id="PTHR13501">
    <property type="entry name" value="CHLOROPLAST 50S RIBOSOMAL PROTEIN L22-RELATED"/>
    <property type="match status" value="1"/>
</dbReference>
<dbReference type="PANTHER" id="PTHR13501:SF8">
    <property type="entry name" value="LARGE RIBOSOMAL SUBUNIT PROTEIN UL22M"/>
    <property type="match status" value="1"/>
</dbReference>
<dbReference type="SUPFAM" id="SSF54843">
    <property type="entry name" value="Ribosomal protein L22"/>
    <property type="match status" value="1"/>
</dbReference>
<evidence type="ECO:0000256" key="3">
    <source>
        <dbReference type="ARBA" id="ARBA00023274"/>
    </source>
</evidence>
<comment type="similarity">
    <text evidence="1 4">Belongs to the universal ribosomal protein uL22 family.</text>
</comment>
<keyword evidence="2 4" id="KW-0689">Ribosomal protein</keyword>
<dbReference type="InterPro" id="IPR047867">
    <property type="entry name" value="Ribosomal_uL22_bac/org-type"/>
</dbReference>
<evidence type="ECO:0000256" key="4">
    <source>
        <dbReference type="RuleBase" id="RU004005"/>
    </source>
</evidence>
<proteinExistence type="inferred from homology"/>
<evidence type="ECO:0008006" key="7">
    <source>
        <dbReference type="Google" id="ProtNLM"/>
    </source>
</evidence>
<evidence type="ECO:0000256" key="2">
    <source>
        <dbReference type="ARBA" id="ARBA00022980"/>
    </source>
</evidence>
<gene>
    <name evidence="5" type="ORF">BG011_005613</name>
</gene>
<evidence type="ECO:0000256" key="1">
    <source>
        <dbReference type="ARBA" id="ARBA00009451"/>
    </source>
</evidence>
<accession>A0A9P6U130</accession>